<keyword evidence="1" id="KW-0732">Signal</keyword>
<name>A0A0C1QM73_9GAMM</name>
<dbReference type="OrthoDB" id="9925574at2"/>
<dbReference type="AlphaFoldDB" id="A0A0C1QM73"/>
<proteinExistence type="predicted"/>
<evidence type="ECO:0000313" key="3">
    <source>
        <dbReference type="Proteomes" id="UP000031327"/>
    </source>
</evidence>
<dbReference type="InterPro" id="IPR011990">
    <property type="entry name" value="TPR-like_helical_dom_sf"/>
</dbReference>
<protein>
    <recommendedName>
        <fullName evidence="4">Tetratricopeptide repeat protein</fullName>
    </recommendedName>
</protein>
<reference evidence="2 3" key="1">
    <citation type="submission" date="2014-12" db="EMBL/GenBank/DDBJ databases">
        <title>Draft Genome Sequence of Pseudoalteromonas luteoviolacea HI1.</title>
        <authorList>
            <person name="Asahina A.Y."/>
            <person name="Hadfield M.G."/>
        </authorList>
    </citation>
    <scope>NUCLEOTIDE SEQUENCE [LARGE SCALE GENOMIC DNA]</scope>
    <source>
        <strain evidence="2 3">HI1</strain>
    </source>
</reference>
<comment type="caution">
    <text evidence="2">The sequence shown here is derived from an EMBL/GenBank/DDBJ whole genome shotgun (WGS) entry which is preliminary data.</text>
</comment>
<evidence type="ECO:0000313" key="2">
    <source>
        <dbReference type="EMBL" id="KID56132.1"/>
    </source>
</evidence>
<evidence type="ECO:0000256" key="1">
    <source>
        <dbReference type="SAM" id="SignalP"/>
    </source>
</evidence>
<dbReference type="EMBL" id="JWIC01000007">
    <property type="protein sequence ID" value="KID56132.1"/>
    <property type="molecule type" value="Genomic_DNA"/>
</dbReference>
<dbReference type="SUPFAM" id="SSF48452">
    <property type="entry name" value="TPR-like"/>
    <property type="match status" value="1"/>
</dbReference>
<dbReference type="Gene3D" id="1.25.40.10">
    <property type="entry name" value="Tetratricopeptide repeat domain"/>
    <property type="match status" value="1"/>
</dbReference>
<gene>
    <name evidence="2" type="ORF">JF50_17745</name>
</gene>
<dbReference type="RefSeq" id="WP_152614584.1">
    <property type="nucleotide sequence ID" value="NZ_JWIC01000007.1"/>
</dbReference>
<accession>A0A0C1QM73</accession>
<dbReference type="Proteomes" id="UP000031327">
    <property type="component" value="Unassembled WGS sequence"/>
</dbReference>
<organism evidence="2 3">
    <name type="scientific">Pseudoalteromonas luteoviolacea</name>
    <dbReference type="NCBI Taxonomy" id="43657"/>
    <lineage>
        <taxon>Bacteria</taxon>
        <taxon>Pseudomonadati</taxon>
        <taxon>Pseudomonadota</taxon>
        <taxon>Gammaproteobacteria</taxon>
        <taxon>Alteromonadales</taxon>
        <taxon>Pseudoalteromonadaceae</taxon>
        <taxon>Pseudoalteromonas</taxon>
    </lineage>
</organism>
<feature type="signal peptide" evidence="1">
    <location>
        <begin position="1"/>
        <end position="20"/>
    </location>
</feature>
<feature type="chain" id="PRO_5002137507" description="Tetratricopeptide repeat protein" evidence="1">
    <location>
        <begin position="21"/>
        <end position="339"/>
    </location>
</feature>
<evidence type="ECO:0008006" key="4">
    <source>
        <dbReference type="Google" id="ProtNLM"/>
    </source>
</evidence>
<sequence length="339" mass="38265">MKYFIYLFGLLLLSYGGAFANEKHASTFETESERIEYLALNYPAKAIELYKRNANKLLITDNAKTVFFYNHVLVAASSVHDTALIEELVGLLAHRRLDPFRKPYLFAIVNVLGVSYGTNLQYVEAIAAYKCALVLTDNKLEKMIAKVNLAIAYRMAEQPALSYQILQSIDESILSERRLAGVLVVKGNTAMALHDVEAAIAHYIMARKHYIKAKYRRNATRVTVNLLGAALADQQRTLFEKFRKTLDAKSESHLTDNESAYLLWLDTLYGSVKYKKISPEVERITLNLAPKLLAGGYITPVKMILDRFDATHLISLEAQTKTNKARLKARLVDHWCGSP</sequence>